<feature type="chain" id="PRO_5040338510" description="Class I SAM-dependent methyltransferase" evidence="2">
    <location>
        <begin position="24"/>
        <end position="398"/>
    </location>
</feature>
<gene>
    <name evidence="3" type="ORF">SEMRO_2129_G315800.1</name>
</gene>
<dbReference type="OrthoDB" id="38401at2759"/>
<evidence type="ECO:0008006" key="5">
    <source>
        <dbReference type="Google" id="ProtNLM"/>
    </source>
</evidence>
<evidence type="ECO:0000256" key="2">
    <source>
        <dbReference type="SAM" id="SignalP"/>
    </source>
</evidence>
<evidence type="ECO:0000256" key="1">
    <source>
        <dbReference type="SAM" id="MobiDB-lite"/>
    </source>
</evidence>
<sequence length="398" mass="45508">MVKFSGTFVLCLVAVSFFAGSLSSSSSWGEIKSKLVEDISLTNQRRSLSLNAPHTDSSPGTTESSSGWPGQTPSSELGHPLVRIGHSFLDDNLKLLLLREWDDFISVYNSRHDRNNICGMRVNHAYAVWLTVRHLKPSTIIESGINAGLSTYLLRHAAPNSTRIYSIDPRDQPICNQPQRWIDPSPLTTYYTGANFVDLQKIDWQQKIDSGEIQDPANTLIFQDDHTNSFEHVLTYMKYGFRHVLMEDNYRPGEGGSRVDKSGFSPKQMLARVDPDSKFFFSQLDSYAEFPPLFPPVLAKDAQIPYKHLYNAFLTPTQSVHDVHEPLFRPDLENRTEDQRFWLQANEQMGYDPQVKDKYSFFQWFQYVHIAYFRVRSSSFVGPFLAQRMEIVVADTVS</sequence>
<dbReference type="EMBL" id="CAICTM010002127">
    <property type="protein sequence ID" value="CAB9528027.1"/>
    <property type="molecule type" value="Genomic_DNA"/>
</dbReference>
<dbReference type="PANTHER" id="PTHR36362:SF1">
    <property type="entry name" value="DNA-DIRECTED RNA POLYMERASE SUBUNIT BETA"/>
    <property type="match status" value="1"/>
</dbReference>
<protein>
    <recommendedName>
        <fullName evidence="5">Class I SAM-dependent methyltransferase</fullName>
    </recommendedName>
</protein>
<keyword evidence="4" id="KW-1185">Reference proteome</keyword>
<name>A0A9N8HWA7_9STRA</name>
<reference evidence="3" key="1">
    <citation type="submission" date="2020-06" db="EMBL/GenBank/DDBJ databases">
        <authorList>
            <consortium name="Plant Systems Biology data submission"/>
        </authorList>
    </citation>
    <scope>NUCLEOTIDE SEQUENCE</scope>
    <source>
        <strain evidence="3">D6</strain>
    </source>
</reference>
<dbReference type="Proteomes" id="UP001153069">
    <property type="component" value="Unassembled WGS sequence"/>
</dbReference>
<dbReference type="PANTHER" id="PTHR36362">
    <property type="entry name" value="DNA-DIRECTED RNA POLYMERASE SUBUNIT BETA"/>
    <property type="match status" value="1"/>
</dbReference>
<dbReference type="AlphaFoldDB" id="A0A9N8HWA7"/>
<feature type="signal peptide" evidence="2">
    <location>
        <begin position="1"/>
        <end position="23"/>
    </location>
</feature>
<keyword evidence="2" id="KW-0732">Signal</keyword>
<proteinExistence type="predicted"/>
<organism evidence="3 4">
    <name type="scientific">Seminavis robusta</name>
    <dbReference type="NCBI Taxonomy" id="568900"/>
    <lineage>
        <taxon>Eukaryota</taxon>
        <taxon>Sar</taxon>
        <taxon>Stramenopiles</taxon>
        <taxon>Ochrophyta</taxon>
        <taxon>Bacillariophyta</taxon>
        <taxon>Bacillariophyceae</taxon>
        <taxon>Bacillariophycidae</taxon>
        <taxon>Naviculales</taxon>
        <taxon>Naviculaceae</taxon>
        <taxon>Seminavis</taxon>
    </lineage>
</organism>
<dbReference type="Gene3D" id="3.40.50.150">
    <property type="entry name" value="Vaccinia Virus protein VP39"/>
    <property type="match status" value="1"/>
</dbReference>
<feature type="region of interest" description="Disordered" evidence="1">
    <location>
        <begin position="49"/>
        <end position="73"/>
    </location>
</feature>
<comment type="caution">
    <text evidence="3">The sequence shown here is derived from an EMBL/GenBank/DDBJ whole genome shotgun (WGS) entry which is preliminary data.</text>
</comment>
<accession>A0A9N8HWA7</accession>
<evidence type="ECO:0000313" key="3">
    <source>
        <dbReference type="EMBL" id="CAB9528027.1"/>
    </source>
</evidence>
<dbReference type="InterPro" id="IPR029063">
    <property type="entry name" value="SAM-dependent_MTases_sf"/>
</dbReference>
<evidence type="ECO:0000313" key="4">
    <source>
        <dbReference type="Proteomes" id="UP001153069"/>
    </source>
</evidence>